<dbReference type="RefSeq" id="YP_009873705.1">
    <property type="nucleotide sequence ID" value="NC_049340.1"/>
</dbReference>
<dbReference type="EMBL" id="AP019524">
    <property type="protein sequence ID" value="BBI90413.1"/>
    <property type="molecule type" value="Genomic_DNA"/>
</dbReference>
<accession>A0A5S9C0V8</accession>
<proteinExistence type="predicted"/>
<dbReference type="Proteomes" id="UP000422648">
    <property type="component" value="Segment"/>
</dbReference>
<protein>
    <submittedName>
        <fullName evidence="1">Uncharacterized protein</fullName>
    </submittedName>
</protein>
<dbReference type="GeneID" id="55802826"/>
<evidence type="ECO:0000313" key="2">
    <source>
        <dbReference type="Proteomes" id="UP000422648"/>
    </source>
</evidence>
<sequence>MASSKVIIVSQPSLHSMVKGVYTNKQDFVDAILNIPDISLIQFKDVLGYEQKKFNYHNVRNLLNISHINDCFMLKIFMNDDTVRVLEVVIKMTNTKLDI</sequence>
<reference evidence="1 2" key="1">
    <citation type="journal article" date="2019" name="Arch. Virol.">
        <title>A novel jumbo Tenacibaculum maritimum lytic phage with head-fiber-like appendages.</title>
        <authorList>
            <person name="Kawato Y."/>
            <person name="Istiqomah I."/>
            <person name="Gaafar A.Y."/>
            <person name="Hanaoka M."/>
            <person name="Ishimaru K."/>
            <person name="Yasuike M."/>
            <person name="Nishiki I."/>
            <person name="Nakamura Y."/>
            <person name="Fujiwara A."/>
            <person name="Nakai T."/>
        </authorList>
    </citation>
    <scope>NUCLEOTIDE SEQUENCE [LARGE SCALE GENOMIC DNA]</scope>
    <source>
        <strain evidence="1 2">PTm1</strain>
    </source>
</reference>
<keyword evidence="2" id="KW-1185">Reference proteome</keyword>
<organism evidence="1 2">
    <name type="scientific">Tenacibaculum phage PTm1</name>
    <dbReference type="NCBI Taxonomy" id="2547425"/>
    <lineage>
        <taxon>Viruses</taxon>
        <taxon>Duplodnaviria</taxon>
        <taxon>Heunggongvirae</taxon>
        <taxon>Uroviricota</taxon>
        <taxon>Caudoviricetes</taxon>
        <taxon>Shirahamavirus</taxon>
        <taxon>Shirahamavirus PTm1</taxon>
    </lineage>
</organism>
<dbReference type="KEGG" id="vg:55802826"/>
<evidence type="ECO:0000313" key="1">
    <source>
        <dbReference type="EMBL" id="BBI90413.1"/>
    </source>
</evidence>
<name>A0A5S9C0V8_9CAUD</name>